<evidence type="ECO:0000313" key="2">
    <source>
        <dbReference type="EMBL" id="KAF8560767.1"/>
    </source>
</evidence>
<reference evidence="2 3" key="1">
    <citation type="submission" date="2019-07" db="EMBL/GenBank/DDBJ databases">
        <title>Annotation for the trematode Paragonimus westermani.</title>
        <authorList>
            <person name="Choi Y.-J."/>
        </authorList>
    </citation>
    <scope>NUCLEOTIDE SEQUENCE [LARGE SCALE GENOMIC DNA]</scope>
    <source>
        <strain evidence="2">180907_Pwestermani</strain>
    </source>
</reference>
<organism evidence="2 3">
    <name type="scientific">Paragonimus westermani</name>
    <dbReference type="NCBI Taxonomy" id="34504"/>
    <lineage>
        <taxon>Eukaryota</taxon>
        <taxon>Metazoa</taxon>
        <taxon>Spiralia</taxon>
        <taxon>Lophotrochozoa</taxon>
        <taxon>Platyhelminthes</taxon>
        <taxon>Trematoda</taxon>
        <taxon>Digenea</taxon>
        <taxon>Plagiorchiida</taxon>
        <taxon>Troglotremata</taxon>
        <taxon>Troglotrematidae</taxon>
        <taxon>Paragonimus</taxon>
    </lineage>
</organism>
<dbReference type="EMBL" id="JTDF01022249">
    <property type="protein sequence ID" value="KAF8560767.1"/>
    <property type="molecule type" value="Genomic_DNA"/>
</dbReference>
<dbReference type="OrthoDB" id="29306at2759"/>
<dbReference type="PANTHER" id="PTHR46866">
    <property type="entry name" value="GH12955P"/>
    <property type="match status" value="1"/>
</dbReference>
<comment type="caution">
    <text evidence="2">The sequence shown here is derived from an EMBL/GenBank/DDBJ whole genome shotgun (WGS) entry which is preliminary data.</text>
</comment>
<dbReference type="PANTHER" id="PTHR46866:SF1">
    <property type="entry name" value="GH12955P"/>
    <property type="match status" value="1"/>
</dbReference>
<feature type="domain" description="BEACH" evidence="1">
    <location>
        <begin position="1"/>
        <end position="316"/>
    </location>
</feature>
<dbReference type="SMART" id="SM01026">
    <property type="entry name" value="Beach"/>
    <property type="match status" value="1"/>
</dbReference>
<name>A0A8T0D2N5_9TREM</name>
<keyword evidence="3" id="KW-1185">Reference proteome</keyword>
<dbReference type="AlphaFoldDB" id="A0A8T0D2N5"/>
<dbReference type="PROSITE" id="PS50197">
    <property type="entry name" value="BEACH"/>
    <property type="match status" value="1"/>
</dbReference>
<dbReference type="Gene3D" id="1.10.1540.10">
    <property type="entry name" value="BEACH domain"/>
    <property type="match status" value="1"/>
</dbReference>
<evidence type="ECO:0000259" key="1">
    <source>
        <dbReference type="PROSITE" id="PS50197"/>
    </source>
</evidence>
<proteinExistence type="predicted"/>
<protein>
    <recommendedName>
        <fullName evidence="1">BEACH domain-containing protein</fullName>
    </recommendedName>
</protein>
<gene>
    <name evidence="2" type="ORF">P879_11555</name>
</gene>
<accession>A0A8T0D2N5</accession>
<dbReference type="Proteomes" id="UP000699462">
    <property type="component" value="Unassembled WGS sequence"/>
</dbReference>
<dbReference type="InterPro" id="IPR036372">
    <property type="entry name" value="BEACH_dom_sf"/>
</dbReference>
<dbReference type="Pfam" id="PF02138">
    <property type="entry name" value="Beach"/>
    <property type="match status" value="1"/>
</dbReference>
<dbReference type="InterPro" id="IPR000409">
    <property type="entry name" value="BEACH_dom"/>
</dbReference>
<sequence length="334" mass="37464">MFLNGLAGRRLSDPLNSAVVPWITDFKSPSGTLRDLTKSKYHLSKGEAQLNANYKAPISEGKISDELFHGHMMSSIGECGTNVTELVEAMGSIVDEPSTVCLRDDDNISCREVTGSTSQLDVEKPLSIKTWSPLSFQPHHLLDMMPNLAYYTYMARRTPKPTLVRFVRPVYRPHEFASSMSRLYESTPDECIPEFFTDPSVFTSIHPDMPDLSLPSWCPNPDEFIKYHSSLLESESVSSRLHHWIDLTFGYKLIGKAAVEAKNVHLELAGSQSTPRRSGVVCIFRTPHPHRIPESQLVTYFLDKCPFINGPCHSTTDRAEQTKSGMHDADTEVC</sequence>
<dbReference type="SUPFAM" id="SSF81837">
    <property type="entry name" value="BEACH domain"/>
    <property type="match status" value="1"/>
</dbReference>
<evidence type="ECO:0000313" key="3">
    <source>
        <dbReference type="Proteomes" id="UP000699462"/>
    </source>
</evidence>